<keyword evidence="3" id="KW-1185">Reference proteome</keyword>
<feature type="compositionally biased region" description="Low complexity" evidence="1">
    <location>
        <begin position="88"/>
        <end position="99"/>
    </location>
</feature>
<dbReference type="AlphaFoldDB" id="A0A9Q1K6B4"/>
<proteinExistence type="predicted"/>
<evidence type="ECO:0008006" key="4">
    <source>
        <dbReference type="Google" id="ProtNLM"/>
    </source>
</evidence>
<name>A0A9Q1K6B4_9CARY</name>
<reference evidence="2" key="1">
    <citation type="submission" date="2022-04" db="EMBL/GenBank/DDBJ databases">
        <title>Carnegiea gigantea Genome sequencing and assembly v2.</title>
        <authorList>
            <person name="Copetti D."/>
            <person name="Sanderson M.J."/>
            <person name="Burquez A."/>
            <person name="Wojciechowski M.F."/>
        </authorList>
    </citation>
    <scope>NUCLEOTIDE SEQUENCE</scope>
    <source>
        <strain evidence="2">SGP5-SGP5p</strain>
        <tissue evidence="2">Aerial part</tissue>
    </source>
</reference>
<comment type="caution">
    <text evidence="2">The sequence shown here is derived from an EMBL/GenBank/DDBJ whole genome shotgun (WGS) entry which is preliminary data.</text>
</comment>
<protein>
    <recommendedName>
        <fullName evidence="4">Retrotransposon gag domain-containing protein</fullName>
    </recommendedName>
</protein>
<organism evidence="2 3">
    <name type="scientific">Carnegiea gigantea</name>
    <dbReference type="NCBI Taxonomy" id="171969"/>
    <lineage>
        <taxon>Eukaryota</taxon>
        <taxon>Viridiplantae</taxon>
        <taxon>Streptophyta</taxon>
        <taxon>Embryophyta</taxon>
        <taxon>Tracheophyta</taxon>
        <taxon>Spermatophyta</taxon>
        <taxon>Magnoliopsida</taxon>
        <taxon>eudicotyledons</taxon>
        <taxon>Gunneridae</taxon>
        <taxon>Pentapetalae</taxon>
        <taxon>Caryophyllales</taxon>
        <taxon>Cactineae</taxon>
        <taxon>Cactaceae</taxon>
        <taxon>Cactoideae</taxon>
        <taxon>Echinocereeae</taxon>
        <taxon>Carnegiea</taxon>
    </lineage>
</organism>
<evidence type="ECO:0000256" key="1">
    <source>
        <dbReference type="SAM" id="MobiDB-lite"/>
    </source>
</evidence>
<accession>A0A9Q1K6B4</accession>
<evidence type="ECO:0000313" key="3">
    <source>
        <dbReference type="Proteomes" id="UP001153076"/>
    </source>
</evidence>
<feature type="region of interest" description="Disordered" evidence="1">
    <location>
        <begin position="37"/>
        <end position="100"/>
    </location>
</feature>
<feature type="compositionally biased region" description="Basic and acidic residues" evidence="1">
    <location>
        <begin position="37"/>
        <end position="47"/>
    </location>
</feature>
<dbReference type="Proteomes" id="UP001153076">
    <property type="component" value="Unassembled WGS sequence"/>
</dbReference>
<evidence type="ECO:0000313" key="2">
    <source>
        <dbReference type="EMBL" id="KAJ8437644.1"/>
    </source>
</evidence>
<sequence>MSTMADAITRQVSEKVKKAMEAASSVRRPLAFEYPLVHEGEPSHRPEGIPFPRPTERGREVSRSDRSGRLPTGQLRQRAAMEPTGRPAQGTTTGSTTASIPYVSGHPMLWRQPPMTAPTRPQNAWKYCEFHEQSGHTTIECRELKKALHELADKGQIDRFLKRGPRFLRQEQEPAPPPPQDEECSTKVVATVAGGYAEGITRTIFGMLDLG</sequence>
<gene>
    <name evidence="2" type="ORF">Cgig2_018434</name>
</gene>
<feature type="compositionally biased region" description="Basic and acidic residues" evidence="1">
    <location>
        <begin position="54"/>
        <end position="68"/>
    </location>
</feature>
<dbReference type="EMBL" id="JAKOGI010000290">
    <property type="protein sequence ID" value="KAJ8437644.1"/>
    <property type="molecule type" value="Genomic_DNA"/>
</dbReference>